<dbReference type="RefSeq" id="WP_133519992.1">
    <property type="nucleotide sequence ID" value="NZ_SNVW01000006.1"/>
</dbReference>
<feature type="chain" id="PRO_5020684063" evidence="1">
    <location>
        <begin position="30"/>
        <end position="220"/>
    </location>
</feature>
<organism evidence="2 3">
    <name type="scientific">Curtobacterium flaccumfaciens</name>
    <dbReference type="NCBI Taxonomy" id="2035"/>
    <lineage>
        <taxon>Bacteria</taxon>
        <taxon>Bacillati</taxon>
        <taxon>Actinomycetota</taxon>
        <taxon>Actinomycetes</taxon>
        <taxon>Micrococcales</taxon>
        <taxon>Microbacteriaceae</taxon>
        <taxon>Curtobacterium</taxon>
    </lineage>
</organism>
<dbReference type="EMBL" id="SNVW01000006">
    <property type="protein sequence ID" value="TDN44019.1"/>
    <property type="molecule type" value="Genomic_DNA"/>
</dbReference>
<name>A0A4R6DIN6_9MICO</name>
<comment type="caution">
    <text evidence="2">The sequence shown here is derived from an EMBL/GenBank/DDBJ whole genome shotgun (WGS) entry which is preliminary data.</text>
</comment>
<sequence length="220" mass="22454">MNKQRILTTAIGTAVVAAATLGATTPAMAAATAPAATTSAAASSSTAADGCGFVITRSVSENADGSFTVAGTAKAGNRIEGRIEGTVVARTVATNGSYTFTVPATAAGQLLETFSILGSQSVSTSDRLLSQEQNGARVSSIVSLGGDRWRISVVSPGAATVVATPTGDDSIILDEDRKRPIENPTSEFTLDVTAKAGSSITLWSEVKFEYISTDFVVQAR</sequence>
<reference evidence="2 3" key="1">
    <citation type="submission" date="2019-03" db="EMBL/GenBank/DDBJ databases">
        <title>Genomic analyses of the natural microbiome of Caenorhabditis elegans.</title>
        <authorList>
            <person name="Samuel B."/>
        </authorList>
    </citation>
    <scope>NUCLEOTIDE SEQUENCE [LARGE SCALE GENOMIC DNA]</scope>
    <source>
        <strain evidence="2 3">JUb65</strain>
    </source>
</reference>
<gene>
    <name evidence="2" type="ORF">EDF64_106193</name>
</gene>
<evidence type="ECO:0000313" key="3">
    <source>
        <dbReference type="Proteomes" id="UP000295764"/>
    </source>
</evidence>
<accession>A0A4R6DIN6</accession>
<feature type="signal peptide" evidence="1">
    <location>
        <begin position="1"/>
        <end position="29"/>
    </location>
</feature>
<dbReference type="Proteomes" id="UP000295764">
    <property type="component" value="Unassembled WGS sequence"/>
</dbReference>
<evidence type="ECO:0000313" key="2">
    <source>
        <dbReference type="EMBL" id="TDN44019.1"/>
    </source>
</evidence>
<protein>
    <submittedName>
        <fullName evidence="2">Uncharacterized protein</fullName>
    </submittedName>
</protein>
<dbReference type="AlphaFoldDB" id="A0A4R6DIN6"/>
<evidence type="ECO:0000256" key="1">
    <source>
        <dbReference type="SAM" id="SignalP"/>
    </source>
</evidence>
<keyword evidence="1" id="KW-0732">Signal</keyword>
<proteinExistence type="predicted"/>